<dbReference type="AlphaFoldDB" id="A0A196S773"/>
<dbReference type="EMBL" id="LXWW01000501">
    <property type="protein sequence ID" value="OAO12888.1"/>
    <property type="molecule type" value="Genomic_DNA"/>
</dbReference>
<reference evidence="4 5" key="1">
    <citation type="submission" date="2016-05" db="EMBL/GenBank/DDBJ databases">
        <title>Nuclear genome of Blastocystis sp. subtype 1 NandII.</title>
        <authorList>
            <person name="Gentekaki E."/>
            <person name="Curtis B."/>
            <person name="Stairs C."/>
            <person name="Eme L."/>
            <person name="Herman E."/>
            <person name="Klimes V."/>
            <person name="Arias M.C."/>
            <person name="Elias M."/>
            <person name="Hilliou F."/>
            <person name="Klute M."/>
            <person name="Malik S.-B."/>
            <person name="Pightling A."/>
            <person name="Rachubinski R."/>
            <person name="Salas D."/>
            <person name="Schlacht A."/>
            <person name="Suga H."/>
            <person name="Archibald J."/>
            <person name="Ball S.G."/>
            <person name="Clark G."/>
            <person name="Dacks J."/>
            <person name="Van Der Giezen M."/>
            <person name="Tsaousis A."/>
            <person name="Roger A."/>
        </authorList>
    </citation>
    <scope>NUCLEOTIDE SEQUENCE [LARGE SCALE GENOMIC DNA]</scope>
    <source>
        <strain evidence="5">ATCC 50177 / NandII</strain>
    </source>
</reference>
<keyword evidence="1" id="KW-0694">RNA-binding</keyword>
<dbReference type="PROSITE" id="PS50102">
    <property type="entry name" value="RRM"/>
    <property type="match status" value="1"/>
</dbReference>
<dbReference type="InterPro" id="IPR000504">
    <property type="entry name" value="RRM_dom"/>
</dbReference>
<gene>
    <name evidence="4" type="ORF">AV274_5421</name>
</gene>
<protein>
    <submittedName>
        <fullName evidence="4">RNA-binding protein</fullName>
    </submittedName>
</protein>
<dbReference type="Gene3D" id="3.30.70.330">
    <property type="match status" value="1"/>
</dbReference>
<feature type="compositionally biased region" description="Low complexity" evidence="2">
    <location>
        <begin position="149"/>
        <end position="179"/>
    </location>
</feature>
<dbReference type="InterPro" id="IPR035979">
    <property type="entry name" value="RBD_domain_sf"/>
</dbReference>
<proteinExistence type="predicted"/>
<dbReference type="Pfam" id="PF04059">
    <property type="entry name" value="RRM_2"/>
    <property type="match status" value="1"/>
</dbReference>
<dbReference type="InterPro" id="IPR012677">
    <property type="entry name" value="Nucleotide-bd_a/b_plait_sf"/>
</dbReference>
<sequence length="298" mass="34008">MYDSLSPRYKMDSGRWGDHEVGSFYDESDRLFSLRERSHFGLNYQSDLDGYPSSYTYGMRHANKYYAAPVHSPYAPTYHSGTSNGDLSFPEDALDPRVADSRCYPFSDPSSPQPMYGLHPEPAGELLRPTPGRLPFGHSVRMKEPPRSTPLTPQTPQTPTTPLTPNPAASAESGAASEEQQYRIDSQTIMQNREERTVVIIRNIPNRYKLEDLQRVIKSFVDEEFTILRLPIDAFTKRNLGYAFVNFSDSHEVLKLYLKMNGQRWPNSNSVKTCSMCFAKKQNYVLYENPNESLSSYL</sequence>
<dbReference type="OrthoDB" id="417481at2759"/>
<evidence type="ECO:0000313" key="5">
    <source>
        <dbReference type="Proteomes" id="UP000078348"/>
    </source>
</evidence>
<dbReference type="SMART" id="SM00360">
    <property type="entry name" value="RRM"/>
    <property type="match status" value="1"/>
</dbReference>
<dbReference type="SUPFAM" id="SSF54928">
    <property type="entry name" value="RNA-binding domain, RBD"/>
    <property type="match status" value="1"/>
</dbReference>
<dbReference type="GO" id="GO:0003723">
    <property type="term" value="F:RNA binding"/>
    <property type="evidence" value="ECO:0007669"/>
    <property type="project" value="UniProtKB-UniRule"/>
</dbReference>
<comment type="caution">
    <text evidence="4">The sequence shown here is derived from an EMBL/GenBank/DDBJ whole genome shotgun (WGS) entry which is preliminary data.</text>
</comment>
<evidence type="ECO:0000256" key="1">
    <source>
        <dbReference type="PROSITE-ProRule" id="PRU00176"/>
    </source>
</evidence>
<evidence type="ECO:0000259" key="3">
    <source>
        <dbReference type="PROSITE" id="PS50102"/>
    </source>
</evidence>
<feature type="domain" description="RRM" evidence="3">
    <location>
        <begin position="197"/>
        <end position="272"/>
    </location>
</feature>
<dbReference type="Proteomes" id="UP000078348">
    <property type="component" value="Unassembled WGS sequence"/>
</dbReference>
<evidence type="ECO:0000256" key="2">
    <source>
        <dbReference type="SAM" id="MobiDB-lite"/>
    </source>
</evidence>
<dbReference type="InterPro" id="IPR007201">
    <property type="entry name" value="Mei2-like_Rrm_C"/>
</dbReference>
<name>A0A196S773_BLAHN</name>
<evidence type="ECO:0000313" key="4">
    <source>
        <dbReference type="EMBL" id="OAO12888.1"/>
    </source>
</evidence>
<organism evidence="4 5">
    <name type="scientific">Blastocystis sp. subtype 1 (strain ATCC 50177 / NandII)</name>
    <dbReference type="NCBI Taxonomy" id="478820"/>
    <lineage>
        <taxon>Eukaryota</taxon>
        <taxon>Sar</taxon>
        <taxon>Stramenopiles</taxon>
        <taxon>Bigyra</taxon>
        <taxon>Opalozoa</taxon>
        <taxon>Opalinata</taxon>
        <taxon>Blastocystidae</taxon>
        <taxon>Blastocystis</taxon>
    </lineage>
</organism>
<feature type="region of interest" description="Disordered" evidence="2">
    <location>
        <begin position="107"/>
        <end position="180"/>
    </location>
</feature>
<keyword evidence="5" id="KW-1185">Reference proteome</keyword>
<accession>A0A196S773</accession>